<feature type="chain" id="PRO_5044327738" evidence="3">
    <location>
        <begin position="34"/>
        <end position="764"/>
    </location>
</feature>
<feature type="region of interest" description="Disordered" evidence="1">
    <location>
        <begin position="704"/>
        <end position="726"/>
    </location>
</feature>
<keyword evidence="2" id="KW-1133">Transmembrane helix</keyword>
<evidence type="ECO:0000256" key="2">
    <source>
        <dbReference type="SAM" id="Phobius"/>
    </source>
</evidence>
<evidence type="ECO:0000256" key="1">
    <source>
        <dbReference type="SAM" id="MobiDB-lite"/>
    </source>
</evidence>
<dbReference type="EMBL" id="CP129674">
    <property type="protein sequence ID" value="XDS44283.1"/>
    <property type="molecule type" value="Genomic_DNA"/>
</dbReference>
<feature type="compositionally biased region" description="Basic and acidic residues" evidence="1">
    <location>
        <begin position="708"/>
        <end position="726"/>
    </location>
</feature>
<dbReference type="AlphaFoldDB" id="A0AB39U5M7"/>
<sequence>MHRQHKRRLGRLYTLVFACASLLALALTVPALAQDGLRSVGEEWYVPYTFDGYEVSIGAMAESGDGRKVYCMETGQLVSYDVSHTQSIPDSQLARSIAWLTQHYRNTAQALTHAGIGIIIHDAYDLNPETWKLRKQTLQDTHPETIVKAQQLLAEATNNTATGASLNMSYEVGKRRGYIDVMVKGPEGVKVPDVPFTLKLDGPAVFVAGGTSTFSGKSSSTAQRIYWTATGTGNVKATVSYEYGTIEQLVSNQDYVRFATVKSAAGASLNFAARKEFAPTVSTTVPHGIIDEGDQILDTVTSGISAGDVWEQGVRVKALGYYFDTLKHDDLGNVIHPQGNESVKAYLERLSALGHRPSAYGNAQFDAPNRSVQVRATTQPDGNEPYLASADSGIGTWVWVIDHSQQETITKEFVVKDVLSDFLEIPETMSIRRKLSVDSSVTEHAATVGSELSDVISISGFHADNGAFKGNTDYGLQADLPHAEVQVFWSGSGDGGDDEPYKPTASDLPQLDDHHELVGSWKYPATNRTIKVGAGAPDMLGEPVHIIANKPGYYVFVYAFSGDARTAPIHSSYSDAWERVRVQAFAEPLPAQATIETHAEPSKVKLGESSYDMATITGTVPEGSYMTFSAFASDRQTETIDVDKPVLDELRVDLAANVASQTVTSSRVTASHAGSLQWKATLWTADGTILDSHELGLKEETTTVVSHAPKDAEAEPGKSERRPAAAKELAHTGVSILVVFGVPASIALISGMVMVSIARVRREK</sequence>
<keyword evidence="2" id="KW-0472">Membrane</keyword>
<protein>
    <submittedName>
        <fullName evidence="4">Peptidase</fullName>
    </submittedName>
</protein>
<accession>A0AB39U5M7</accession>
<name>A0AB39U5M7_9BIFI</name>
<evidence type="ECO:0000313" key="4">
    <source>
        <dbReference type="EMBL" id="XDS44283.1"/>
    </source>
</evidence>
<dbReference type="RefSeq" id="WP_369343875.1">
    <property type="nucleotide sequence ID" value="NZ_CP129674.1"/>
</dbReference>
<dbReference type="KEGG" id="baqk:QN215_08440"/>
<evidence type="ECO:0000256" key="3">
    <source>
        <dbReference type="SAM" id="SignalP"/>
    </source>
</evidence>
<organism evidence="4">
    <name type="scientific">Bifidobacterium aquikefiricola</name>
    <dbReference type="NCBI Taxonomy" id="3059038"/>
    <lineage>
        <taxon>Bacteria</taxon>
        <taxon>Bacillati</taxon>
        <taxon>Actinomycetota</taxon>
        <taxon>Actinomycetes</taxon>
        <taxon>Bifidobacteriales</taxon>
        <taxon>Bifidobacteriaceae</taxon>
        <taxon>Bifidobacterium</taxon>
    </lineage>
</organism>
<feature type="transmembrane region" description="Helical" evidence="2">
    <location>
        <begin position="736"/>
        <end position="758"/>
    </location>
</feature>
<keyword evidence="2" id="KW-0812">Transmembrane</keyword>
<proteinExistence type="predicted"/>
<feature type="signal peptide" evidence="3">
    <location>
        <begin position="1"/>
        <end position="33"/>
    </location>
</feature>
<keyword evidence="3" id="KW-0732">Signal</keyword>
<gene>
    <name evidence="4" type="ORF">QN215_08440</name>
</gene>
<reference evidence="4" key="1">
    <citation type="submission" date="2023-07" db="EMBL/GenBank/DDBJ databases">
        <title>Bifidobacterium aquikefiriaerophilum sp. nov. and Bifidobacterium eccum sp. nov., isolated from water kefir.</title>
        <authorList>
            <person name="Breselge S."/>
            <person name="Bellassi P."/>
            <person name="Barcenilla C."/>
            <person name="Alvarez-Ordonez A."/>
            <person name="Morelli L."/>
            <person name="Cotter P.D."/>
        </authorList>
    </citation>
    <scope>NUCLEOTIDE SEQUENCE</scope>
    <source>
        <strain evidence="4">WK041_4_12</strain>
    </source>
</reference>